<evidence type="ECO:0000256" key="1">
    <source>
        <dbReference type="ARBA" id="ARBA00004123"/>
    </source>
</evidence>
<feature type="compositionally biased region" description="Basic residues" evidence="3">
    <location>
        <begin position="151"/>
        <end position="163"/>
    </location>
</feature>
<evidence type="ECO:0000256" key="3">
    <source>
        <dbReference type="SAM" id="MobiDB-lite"/>
    </source>
</evidence>
<sequence>MDDLEDDCNSNGGDNWIPNQKYTNWEMECINRLETSPDLDQQIEVEKGGNAHKLWVSFQTAACSIAQLYQGREQQLSVWVPFQNAASAVTTLYKDCIESQKRFSEFGFQCGQQKRNKELLSWIKKRKRLIRREELIAFLSGATPQSQYGHPFHHHFHHSHHRSWNPPKPRLSMSDSTGRSAFTRLSLNDGLTDGNCNSNLNTDTSNNDETDLETFREALEGLKGSASPQSSDRNSYRQTSSRPLIRVSNNSNNSLEELNAFISEEYNRHVESRKRVLESSGDVTMDSPTHKRSKHT</sequence>
<dbReference type="GO" id="GO:0005634">
    <property type="term" value="C:nucleus"/>
    <property type="evidence" value="ECO:0007669"/>
    <property type="project" value="UniProtKB-SubCell"/>
</dbReference>
<accession>A0A7R9MJJ3</accession>
<dbReference type="Pfam" id="PF15251">
    <property type="entry name" value="TAPR1-like"/>
    <property type="match status" value="1"/>
</dbReference>
<evidence type="ECO:0000256" key="2">
    <source>
        <dbReference type="ARBA" id="ARBA00023242"/>
    </source>
</evidence>
<feature type="region of interest" description="Disordered" evidence="3">
    <location>
        <begin position="222"/>
        <end position="250"/>
    </location>
</feature>
<organism evidence="4">
    <name type="scientific">Oppiella nova</name>
    <dbReference type="NCBI Taxonomy" id="334625"/>
    <lineage>
        <taxon>Eukaryota</taxon>
        <taxon>Metazoa</taxon>
        <taxon>Ecdysozoa</taxon>
        <taxon>Arthropoda</taxon>
        <taxon>Chelicerata</taxon>
        <taxon>Arachnida</taxon>
        <taxon>Acari</taxon>
        <taxon>Acariformes</taxon>
        <taxon>Sarcoptiformes</taxon>
        <taxon>Oribatida</taxon>
        <taxon>Brachypylina</taxon>
        <taxon>Oppioidea</taxon>
        <taxon>Oppiidae</taxon>
        <taxon>Oppiella</taxon>
    </lineage>
</organism>
<dbReference type="PANTHER" id="PTHR31624">
    <property type="entry name" value="UPF0472 PROTEIN C16ORF72"/>
    <property type="match status" value="1"/>
</dbReference>
<dbReference type="PANTHER" id="PTHR31624:SF4">
    <property type="entry name" value="CHROMOSOME 16 OPEN READING FRAME 72"/>
    <property type="match status" value="1"/>
</dbReference>
<dbReference type="InterPro" id="IPR040308">
    <property type="entry name" value="HAPR1"/>
</dbReference>
<evidence type="ECO:0000313" key="4">
    <source>
        <dbReference type="EMBL" id="CAD7661420.1"/>
    </source>
</evidence>
<protein>
    <submittedName>
        <fullName evidence="4">Uncharacterized protein</fullName>
    </submittedName>
</protein>
<keyword evidence="2" id="KW-0539">Nucleus</keyword>
<name>A0A7R9MJJ3_9ACAR</name>
<feature type="region of interest" description="Disordered" evidence="3">
    <location>
        <begin position="151"/>
        <end position="177"/>
    </location>
</feature>
<feature type="compositionally biased region" description="Polar residues" evidence="3">
    <location>
        <begin position="226"/>
        <end position="242"/>
    </location>
</feature>
<dbReference type="EMBL" id="CAJPVJ010023629">
    <property type="protein sequence ID" value="CAG2178556.1"/>
    <property type="molecule type" value="Genomic_DNA"/>
</dbReference>
<dbReference type="OrthoDB" id="5823474at2759"/>
<dbReference type="InterPro" id="IPR029196">
    <property type="entry name" value="HAPSTR1-like"/>
</dbReference>
<evidence type="ECO:0000313" key="5">
    <source>
        <dbReference type="Proteomes" id="UP000728032"/>
    </source>
</evidence>
<proteinExistence type="predicted"/>
<feature type="region of interest" description="Disordered" evidence="3">
    <location>
        <begin position="273"/>
        <end position="296"/>
    </location>
</feature>
<dbReference type="EMBL" id="OC938454">
    <property type="protein sequence ID" value="CAD7661420.1"/>
    <property type="molecule type" value="Genomic_DNA"/>
</dbReference>
<dbReference type="AlphaFoldDB" id="A0A7R9MJJ3"/>
<gene>
    <name evidence="4" type="ORF">ONB1V03_LOCUS17981</name>
</gene>
<reference evidence="4" key="1">
    <citation type="submission" date="2020-11" db="EMBL/GenBank/DDBJ databases">
        <authorList>
            <person name="Tran Van P."/>
        </authorList>
    </citation>
    <scope>NUCLEOTIDE SEQUENCE</scope>
</reference>
<comment type="subcellular location">
    <subcellularLocation>
        <location evidence="1">Nucleus</location>
    </subcellularLocation>
</comment>
<keyword evidence="5" id="KW-1185">Reference proteome</keyword>
<dbReference type="Proteomes" id="UP000728032">
    <property type="component" value="Unassembled WGS sequence"/>
</dbReference>